<organism evidence="2 3">
    <name type="scientific">Trachymyrmex septentrionalis</name>
    <dbReference type="NCBI Taxonomy" id="34720"/>
    <lineage>
        <taxon>Eukaryota</taxon>
        <taxon>Metazoa</taxon>
        <taxon>Ecdysozoa</taxon>
        <taxon>Arthropoda</taxon>
        <taxon>Hexapoda</taxon>
        <taxon>Insecta</taxon>
        <taxon>Pterygota</taxon>
        <taxon>Neoptera</taxon>
        <taxon>Endopterygota</taxon>
        <taxon>Hymenoptera</taxon>
        <taxon>Apocrita</taxon>
        <taxon>Aculeata</taxon>
        <taxon>Formicoidea</taxon>
        <taxon>Formicidae</taxon>
        <taxon>Myrmicinae</taxon>
        <taxon>Trachymyrmex</taxon>
    </lineage>
</organism>
<dbReference type="STRING" id="34720.A0A151JZA8"/>
<sequence length="247" mass="27998">MLLLSTKQLAAVSVVSRSSIQRILKHHMFHPYKIKLLQKLNGDDFESDRLTNNPNFFFNICFSDKCSFFLNGTVNRHYSLIQLTLTYIIENDKHYLSENGPEIYRETVSGRSSRDNVVCPRQSDGKKRPNGHGIAGTSLAVKRAPRVKETTVKKTKTTMLASATTMKRAVGPWVSRVRSKLHENPIVVCSLEILVQARQRWIKAEPAKGLENYYNGKRRIGRVVAAVIRGDAICTCCCQHSLCIKLY</sequence>
<evidence type="ECO:0000313" key="2">
    <source>
        <dbReference type="EMBL" id="KYN41936.1"/>
    </source>
</evidence>
<keyword evidence="3" id="KW-1185">Reference proteome</keyword>
<feature type="region of interest" description="Disordered" evidence="1">
    <location>
        <begin position="114"/>
        <end position="136"/>
    </location>
</feature>
<protein>
    <submittedName>
        <fullName evidence="2">Uncharacterized protein</fullName>
    </submittedName>
</protein>
<dbReference type="EMBL" id="KQ981404">
    <property type="protein sequence ID" value="KYN41936.1"/>
    <property type="molecule type" value="Genomic_DNA"/>
</dbReference>
<reference evidence="2 3" key="1">
    <citation type="submission" date="2016-03" db="EMBL/GenBank/DDBJ databases">
        <title>Trachymyrmex septentrionalis WGS genome.</title>
        <authorList>
            <person name="Nygaard S."/>
            <person name="Hu H."/>
            <person name="Boomsma J."/>
            <person name="Zhang G."/>
        </authorList>
    </citation>
    <scope>NUCLEOTIDE SEQUENCE [LARGE SCALE GENOMIC DNA]</scope>
    <source>
        <strain evidence="2">Tsep2-gDNA-1</strain>
        <tissue evidence="2">Whole body</tissue>
    </source>
</reference>
<evidence type="ECO:0000256" key="1">
    <source>
        <dbReference type="SAM" id="MobiDB-lite"/>
    </source>
</evidence>
<proteinExistence type="predicted"/>
<dbReference type="PANTHER" id="PTHR47326:SF1">
    <property type="entry name" value="HTH PSQ-TYPE DOMAIN-CONTAINING PROTEIN"/>
    <property type="match status" value="1"/>
</dbReference>
<dbReference type="AlphaFoldDB" id="A0A151JZA8"/>
<name>A0A151JZA8_9HYME</name>
<accession>A0A151JZA8</accession>
<dbReference type="PANTHER" id="PTHR47326">
    <property type="entry name" value="TRANSPOSABLE ELEMENT TC3 TRANSPOSASE-LIKE PROTEIN"/>
    <property type="match status" value="1"/>
</dbReference>
<evidence type="ECO:0000313" key="3">
    <source>
        <dbReference type="Proteomes" id="UP000078541"/>
    </source>
</evidence>
<dbReference type="Proteomes" id="UP000078541">
    <property type="component" value="Unassembled WGS sequence"/>
</dbReference>
<gene>
    <name evidence="2" type="ORF">ALC56_03635</name>
</gene>